<accession>A0A8C1P2N7</accession>
<keyword evidence="4 8" id="KW-0805">Transcription regulation</keyword>
<sequence>MDKDFVRIGKWFVKPYKTEEKPLSSSEHLSCCFSFFLHGDSSVCTSVEVSQHQPLYHVTEEHVRLAQSRSLQVVLSPYGLCGALTGRAFKMSDPAVRKLMEDWSHFYPMVLKHRETDGADGDLTFDPHSYVALEVIVGQHFITTRVTVCVGVVRDLTSVYSSSCGTPLTPPTSPGRFFISICGSIMILDRKHSLPCVCSFFEVWISFWCRLKQQQMNSTSSSTGSIPPPSTQKHKSVEKPDKPEKGPRRMSLTPFHHRVCVDQQLSSGPELSLIPLDAPLQPLSDCKYSKPQSVTRKAPESLVQSPVSPLPPTLSPHPRTQDPELTETPVAVPDCLEGPSVPMHVETSESVLYGMPLGTKNAANEWWRRYKIPMADNLEFKPPDLCCDSEENRPQKEGAALKRYKHMLGQKHTLCKDTNADVKHVHVLYISDEIQERFSMYPNQGTYPNQQSAKSGSVAAEERPVAVEGRAPVPYPSSKFSSTTDQQIPGEPSSLTVYGCVFSAVAELQRMFPTPPSLEQHAAFSPIMMYRDTPSQEPAGAAVHSSTHLFCFHDFSFVSHFSSVQPLIGCSMYAPLRSLPSQCLTALKIPEHCYYRPSWTDMTKMEHRGALLEQDYTSMNMSAAFTGTATGVLPSPSASRFSVPTPRTPRGMGAASGQGSVRQDGTELSSPASTPSTSVPLSSVEPSVSGPLLPEAHSLYVILLLSDSVLDIFKDRNFDSCCICACNMNVKGADVGVYIPDSTCEDQYRCMCGFSAIVNRRLAHGAGLFLEDELDIFGRGSEAGQAAERRLALCRRDPPGRRAEEQQTPASVIALLQEQCSQPITSLTSLHKSPSCSCHGRQGALLQSWAADRLWVDSSDACVECYNALMQGLQYVDNAAGGKVEQATVRSSALHTWPQTNVLDISKLSSQDVVRMLLSLQPFLQDAIQKKRSGRSWENIQHVQGPLTWQQFHKMAGRGSYGSEESPEPLPIPSVLLGYDRDFLSLSPLALPFWEKFLLEPYGGQRDVAFLVLCPNYDALLSSAKAFFQELSAVYETCRLGKHRPLARVSRDGIVPVGSVECEEETDDQWLSGLWAGQQEENLNKLKLYKHICRHTLGPQLSTLILDSGLLLPPKPPPASDPLTPPASTQQPVSADGDNNSGNTPNPTCGATCQSSGAEPGQVVTGDSNTTPSAESAESSAERDRIGIPTGAESADSHAHPPAIVLYVVDPFLCSGAGSGDEEGGEDVDVGNVWLLALLRCYTDMLMLQVLPCQHLLQPASGESPEYLQHLRSLAFSTYSQSRRLLPRQTHIRSLTGFGPASTVQSVLKSPESPSVMRLYSPPFILGPTRSKQSEVGDVCSDAPSRCNVLFVGYCLSHDQRWILVSCTDQQGELLETCVINIDVPNRARRPKFSPRKIGLQKLWEWCVGIIQMTSLPWRIVIGRLGRLGHGELKDWSVLLGEHSLHSTGRQLREACLMCGLSTADSPSILSACLVSMEPQGSFVVMPDAVTMGSVFGRSTALNLQTSQLNTPQDASCTHILVFPTSSTTQVAPSTYPAEDNPDDMFGLPFPDELESDIGHDDMMLLTGTLHPSPNTSPVPSPGSPSGLGSGSHFHQGERLLSRDAPEELKQQPLALGYYVSTAPADSLPHWFWASCPQAQHQCPLFLKASLHHHISIAQTDDLVSGKTSSRVHPLDSKTTSDVLRFVLEQYNALSWLTCSPAAQDRRSCLPIHFTVLTQMYNGILKLL</sequence>
<dbReference type="PANTHER" id="PTHR48249:SF1">
    <property type="entry name" value="MEDIATOR OF RNA POLYMERASE II TRANSCRIPTION SUBUNIT 13-LIKE"/>
    <property type="match status" value="1"/>
</dbReference>
<keyword evidence="5 8" id="KW-0010">Activator</keyword>
<evidence type="ECO:0000256" key="6">
    <source>
        <dbReference type="ARBA" id="ARBA00023163"/>
    </source>
</evidence>
<dbReference type="GO" id="GO:0003712">
    <property type="term" value="F:transcription coregulator activity"/>
    <property type="evidence" value="ECO:0007669"/>
    <property type="project" value="InterPro"/>
</dbReference>
<evidence type="ECO:0000256" key="8">
    <source>
        <dbReference type="RuleBase" id="RU364134"/>
    </source>
</evidence>
<feature type="compositionally biased region" description="Low complexity" evidence="9">
    <location>
        <begin position="666"/>
        <end position="686"/>
    </location>
</feature>
<feature type="region of interest" description="Disordered" evidence="9">
    <location>
        <begin position="287"/>
        <end position="323"/>
    </location>
</feature>
<feature type="region of interest" description="Disordered" evidence="9">
    <location>
        <begin position="636"/>
        <end position="686"/>
    </location>
</feature>
<comment type="subcellular location">
    <subcellularLocation>
        <location evidence="1 8">Nucleus</location>
    </subcellularLocation>
</comment>
<evidence type="ECO:0000256" key="4">
    <source>
        <dbReference type="ARBA" id="ARBA00023015"/>
    </source>
</evidence>
<evidence type="ECO:0000313" key="13">
    <source>
        <dbReference type="Proteomes" id="UP000694427"/>
    </source>
</evidence>
<evidence type="ECO:0000256" key="3">
    <source>
        <dbReference type="ARBA" id="ARBA00022491"/>
    </source>
</evidence>
<comment type="subunit">
    <text evidence="8">Component of the Mediator complex.</text>
</comment>
<feature type="region of interest" description="Disordered" evidence="9">
    <location>
        <begin position="1569"/>
        <end position="1595"/>
    </location>
</feature>
<evidence type="ECO:0000256" key="7">
    <source>
        <dbReference type="ARBA" id="ARBA00023242"/>
    </source>
</evidence>
<evidence type="ECO:0000259" key="11">
    <source>
        <dbReference type="Pfam" id="PF18296"/>
    </source>
</evidence>
<feature type="region of interest" description="Disordered" evidence="9">
    <location>
        <begin position="1112"/>
        <end position="1184"/>
    </location>
</feature>
<protein>
    <recommendedName>
        <fullName evidence="8">Mediator of RNA polymerase II transcription subunit 13</fullName>
    </recommendedName>
</protein>
<organism evidence="12 13">
    <name type="scientific">Cyprinus carpio</name>
    <name type="common">Common carp</name>
    <dbReference type="NCBI Taxonomy" id="7962"/>
    <lineage>
        <taxon>Eukaryota</taxon>
        <taxon>Metazoa</taxon>
        <taxon>Chordata</taxon>
        <taxon>Craniata</taxon>
        <taxon>Vertebrata</taxon>
        <taxon>Euteleostomi</taxon>
        <taxon>Actinopterygii</taxon>
        <taxon>Neopterygii</taxon>
        <taxon>Teleostei</taxon>
        <taxon>Ostariophysi</taxon>
        <taxon>Cypriniformes</taxon>
        <taxon>Cyprinidae</taxon>
        <taxon>Cyprininae</taxon>
        <taxon>Cyprinus</taxon>
    </lineage>
</organism>
<feature type="compositionally biased region" description="Pro residues" evidence="9">
    <location>
        <begin position="1113"/>
        <end position="1125"/>
    </location>
</feature>
<evidence type="ECO:0000256" key="1">
    <source>
        <dbReference type="ARBA" id="ARBA00004123"/>
    </source>
</evidence>
<proteinExistence type="inferred from homology"/>
<reference evidence="12" key="2">
    <citation type="submission" date="2025-09" db="UniProtKB">
        <authorList>
            <consortium name="Ensembl"/>
        </authorList>
    </citation>
    <scope>IDENTIFICATION</scope>
</reference>
<dbReference type="InterPro" id="IPR041285">
    <property type="entry name" value="MID_MedPIWI"/>
</dbReference>
<dbReference type="Proteomes" id="UP000694427">
    <property type="component" value="Unplaced"/>
</dbReference>
<dbReference type="Pfam" id="PF06333">
    <property type="entry name" value="Med13_C"/>
    <property type="match status" value="1"/>
</dbReference>
<dbReference type="InterPro" id="IPR051139">
    <property type="entry name" value="Mediator_complx_sub13"/>
</dbReference>
<feature type="domain" description="Mediator complex subunit Med13 C-terminal" evidence="10">
    <location>
        <begin position="1320"/>
        <end position="1716"/>
    </location>
</feature>
<keyword evidence="6 8" id="KW-0804">Transcription</keyword>
<feature type="domain" description="MID" evidence="11">
    <location>
        <begin position="1006"/>
        <end position="1284"/>
    </location>
</feature>
<feature type="region of interest" description="Disordered" evidence="9">
    <location>
        <begin position="470"/>
        <end position="489"/>
    </location>
</feature>
<dbReference type="InterPro" id="IPR009401">
    <property type="entry name" value="Med13_C"/>
</dbReference>
<dbReference type="Ensembl" id="ENSCCRT00010112526.1">
    <property type="protein sequence ID" value="ENSCCRP00010101296.1"/>
    <property type="gene ID" value="ENSCCRG00010044479.1"/>
</dbReference>
<reference evidence="12" key="1">
    <citation type="submission" date="2025-08" db="UniProtKB">
        <authorList>
            <consortium name="Ensembl"/>
        </authorList>
    </citation>
    <scope>IDENTIFICATION</scope>
</reference>
<dbReference type="GO" id="GO:0016592">
    <property type="term" value="C:mediator complex"/>
    <property type="evidence" value="ECO:0007669"/>
    <property type="project" value="InterPro"/>
</dbReference>
<keyword evidence="7 8" id="KW-0539">Nucleus</keyword>
<gene>
    <name evidence="12" type="primary">LOC109091118</name>
</gene>
<dbReference type="GO" id="GO:0006357">
    <property type="term" value="P:regulation of transcription by RNA polymerase II"/>
    <property type="evidence" value="ECO:0007669"/>
    <property type="project" value="InterPro"/>
</dbReference>
<name>A0A8C1P2N7_CYPCA</name>
<dbReference type="Pfam" id="PF18296">
    <property type="entry name" value="MID_MedPIWI"/>
    <property type="match status" value="1"/>
</dbReference>
<dbReference type="PANTHER" id="PTHR48249">
    <property type="entry name" value="MEDIATOR OF RNA POLYMERASE II TRANSCRIPTION SUBUNIT 13"/>
    <property type="match status" value="1"/>
</dbReference>
<comment type="function">
    <text evidence="8">Component of the Mediator complex, a coactivator involved in regulated transcription of nearly all RNA polymerase II-dependent genes. Mediator functions as a bridge to convey information from gene-specific regulatory proteins to the basal RNA polymerase II transcription machinery. Mediator is recruited to promoters by direct interactions with regulatory proteins and serves as a scaffold for the assembly of a functional preinitiation complex with RNA polymerase II and the general transcription factors.</text>
</comment>
<feature type="compositionally biased region" description="Polar residues" evidence="9">
    <location>
        <begin position="1130"/>
        <end position="1157"/>
    </location>
</feature>
<comment type="similarity">
    <text evidence="2 8">Belongs to the Mediator complex subunit 13 family.</text>
</comment>
<evidence type="ECO:0000256" key="5">
    <source>
        <dbReference type="ARBA" id="ARBA00023159"/>
    </source>
</evidence>
<evidence type="ECO:0000256" key="2">
    <source>
        <dbReference type="ARBA" id="ARBA00009354"/>
    </source>
</evidence>
<evidence type="ECO:0000259" key="10">
    <source>
        <dbReference type="Pfam" id="PF06333"/>
    </source>
</evidence>
<keyword evidence="3 8" id="KW-0678">Repressor</keyword>
<keyword evidence="13" id="KW-1185">Reference proteome</keyword>
<evidence type="ECO:0000313" key="12">
    <source>
        <dbReference type="Ensembl" id="ENSCCRP00010101296.1"/>
    </source>
</evidence>
<feature type="compositionally biased region" description="Basic and acidic residues" evidence="9">
    <location>
        <begin position="235"/>
        <end position="247"/>
    </location>
</feature>
<evidence type="ECO:0000256" key="9">
    <source>
        <dbReference type="SAM" id="MobiDB-lite"/>
    </source>
</evidence>
<feature type="compositionally biased region" description="Polar residues" evidence="9">
    <location>
        <begin position="478"/>
        <end position="487"/>
    </location>
</feature>
<feature type="region of interest" description="Disordered" evidence="9">
    <location>
        <begin position="218"/>
        <end position="253"/>
    </location>
</feature>